<feature type="transmembrane region" description="Helical" evidence="9">
    <location>
        <begin position="95"/>
        <end position="115"/>
    </location>
</feature>
<dbReference type="GO" id="GO:0005524">
    <property type="term" value="F:ATP binding"/>
    <property type="evidence" value="ECO:0007669"/>
    <property type="project" value="UniProtKB-KW"/>
</dbReference>
<dbReference type="EMBL" id="JABELX010000005">
    <property type="protein sequence ID" value="NNH71581.1"/>
    <property type="molecule type" value="Genomic_DNA"/>
</dbReference>
<evidence type="ECO:0000259" key="10">
    <source>
        <dbReference type="Pfam" id="PF02518"/>
    </source>
</evidence>
<dbReference type="AlphaFoldDB" id="A0A849CEE3"/>
<reference evidence="12 13" key="1">
    <citation type="submission" date="2020-05" db="EMBL/GenBank/DDBJ databases">
        <title>MicrobeNet Type strains.</title>
        <authorList>
            <person name="Nicholson A.C."/>
        </authorList>
    </citation>
    <scope>NUCLEOTIDE SEQUENCE [LARGE SCALE GENOMIC DNA]</scope>
    <source>
        <strain evidence="12 13">JCM 3224</strain>
    </source>
</reference>
<dbReference type="PANTHER" id="PTHR24421">
    <property type="entry name" value="NITRATE/NITRITE SENSOR PROTEIN NARX-RELATED"/>
    <property type="match status" value="1"/>
</dbReference>
<dbReference type="InterPro" id="IPR011712">
    <property type="entry name" value="Sig_transdc_His_kin_sub3_dim/P"/>
</dbReference>
<evidence type="ECO:0000256" key="3">
    <source>
        <dbReference type="ARBA" id="ARBA00022553"/>
    </source>
</evidence>
<evidence type="ECO:0000313" key="12">
    <source>
        <dbReference type="EMBL" id="NNH71581.1"/>
    </source>
</evidence>
<keyword evidence="9" id="KW-0812">Transmembrane</keyword>
<evidence type="ECO:0000259" key="11">
    <source>
        <dbReference type="Pfam" id="PF07730"/>
    </source>
</evidence>
<dbReference type="SUPFAM" id="SSF55874">
    <property type="entry name" value="ATPase domain of HSP90 chaperone/DNA topoisomerase II/histidine kinase"/>
    <property type="match status" value="1"/>
</dbReference>
<dbReference type="Gene3D" id="3.30.565.10">
    <property type="entry name" value="Histidine kinase-like ATPase, C-terminal domain"/>
    <property type="match status" value="1"/>
</dbReference>
<dbReference type="GO" id="GO:0046983">
    <property type="term" value="F:protein dimerization activity"/>
    <property type="evidence" value="ECO:0007669"/>
    <property type="project" value="InterPro"/>
</dbReference>
<evidence type="ECO:0000256" key="9">
    <source>
        <dbReference type="SAM" id="Phobius"/>
    </source>
</evidence>
<dbReference type="InterPro" id="IPR003594">
    <property type="entry name" value="HATPase_dom"/>
</dbReference>
<dbReference type="GO" id="GO:0016020">
    <property type="term" value="C:membrane"/>
    <property type="evidence" value="ECO:0007669"/>
    <property type="project" value="InterPro"/>
</dbReference>
<keyword evidence="7" id="KW-0067">ATP-binding</keyword>
<protein>
    <recommendedName>
        <fullName evidence="2">histidine kinase</fullName>
        <ecNumber evidence="2">2.7.13.3</ecNumber>
    </recommendedName>
</protein>
<accession>A0A849CEE3</accession>
<feature type="domain" description="Signal transduction histidine kinase subgroup 3 dimerisation and phosphoacceptor" evidence="11">
    <location>
        <begin position="178"/>
        <end position="240"/>
    </location>
</feature>
<dbReference type="CDD" id="cd16917">
    <property type="entry name" value="HATPase_UhpB-NarQ-NarX-like"/>
    <property type="match status" value="1"/>
</dbReference>
<sequence length="371" mass="39380">MNTPRVNALLDGRFRAEFRYGLMIGIAALDVWLLHTDLSDAAIIASCVGLLALLLARKYPVTVYLCTLPALVLGSSLLIVAIAAYQVGRHAKRNIAAVAGILPTFVLLTAGEYPIDWTVNFTWFMSQVIFCIMLAAAPVLLGRLVSARHALREQLREVVRAREESAALHTQAALALDRAQLAREMHDVVSHQVSLIAVRAGALEMSSADSDTTAAAATIRGLSVKTLDELRHMVTVLRASGTVAAGLAPQPTVDALPDLLATSGLDITVTGQLPTDLPAPLQRAVYRTVQEALTNARKHAPGASVAVTYDPTPTEVVVVVSNPRGTAPRMALPSSGHGLAGLGERAALLDGTLRADAQPDGGFRLELRPPR</sequence>
<dbReference type="EC" id="2.7.13.3" evidence="2"/>
<dbReference type="PANTHER" id="PTHR24421:SF10">
    <property type="entry name" value="NITRATE_NITRITE SENSOR PROTEIN NARQ"/>
    <property type="match status" value="1"/>
</dbReference>
<gene>
    <name evidence="12" type="ORF">HLB23_17190</name>
</gene>
<keyword evidence="8" id="KW-0902">Two-component regulatory system</keyword>
<keyword evidence="9" id="KW-1133">Transmembrane helix</keyword>
<proteinExistence type="predicted"/>
<dbReference type="Pfam" id="PF07730">
    <property type="entry name" value="HisKA_3"/>
    <property type="match status" value="1"/>
</dbReference>
<dbReference type="Gene3D" id="1.20.5.1930">
    <property type="match status" value="1"/>
</dbReference>
<keyword evidence="5" id="KW-0547">Nucleotide-binding</keyword>
<evidence type="ECO:0000256" key="5">
    <source>
        <dbReference type="ARBA" id="ARBA00022741"/>
    </source>
</evidence>
<comment type="catalytic activity">
    <reaction evidence="1">
        <text>ATP + protein L-histidine = ADP + protein N-phospho-L-histidine.</text>
        <dbReference type="EC" id="2.7.13.3"/>
    </reaction>
</comment>
<keyword evidence="3" id="KW-0597">Phosphoprotein</keyword>
<feature type="transmembrane region" description="Helical" evidence="9">
    <location>
        <begin position="18"/>
        <end position="34"/>
    </location>
</feature>
<dbReference type="RefSeq" id="WP_084521358.1">
    <property type="nucleotide sequence ID" value="NZ_JABELX010000005.1"/>
</dbReference>
<dbReference type="GO" id="GO:0000155">
    <property type="term" value="F:phosphorelay sensor kinase activity"/>
    <property type="evidence" value="ECO:0007669"/>
    <property type="project" value="InterPro"/>
</dbReference>
<dbReference type="Proteomes" id="UP000586827">
    <property type="component" value="Unassembled WGS sequence"/>
</dbReference>
<feature type="transmembrane region" description="Helical" evidence="9">
    <location>
        <begin position="121"/>
        <end position="142"/>
    </location>
</feature>
<evidence type="ECO:0000256" key="1">
    <source>
        <dbReference type="ARBA" id="ARBA00000085"/>
    </source>
</evidence>
<evidence type="ECO:0000256" key="8">
    <source>
        <dbReference type="ARBA" id="ARBA00023012"/>
    </source>
</evidence>
<keyword evidence="13" id="KW-1185">Reference proteome</keyword>
<dbReference type="Pfam" id="PF02518">
    <property type="entry name" value="HATPase_c"/>
    <property type="match status" value="1"/>
</dbReference>
<keyword evidence="6 12" id="KW-0418">Kinase</keyword>
<evidence type="ECO:0000313" key="13">
    <source>
        <dbReference type="Proteomes" id="UP000586827"/>
    </source>
</evidence>
<keyword evidence="9" id="KW-0472">Membrane</keyword>
<organism evidence="12 13">
    <name type="scientific">Nocardia uniformis</name>
    <dbReference type="NCBI Taxonomy" id="53432"/>
    <lineage>
        <taxon>Bacteria</taxon>
        <taxon>Bacillati</taxon>
        <taxon>Actinomycetota</taxon>
        <taxon>Actinomycetes</taxon>
        <taxon>Mycobacteriales</taxon>
        <taxon>Nocardiaceae</taxon>
        <taxon>Nocardia</taxon>
    </lineage>
</organism>
<feature type="domain" description="Histidine kinase/HSP90-like ATPase" evidence="10">
    <location>
        <begin position="283"/>
        <end position="370"/>
    </location>
</feature>
<evidence type="ECO:0000256" key="2">
    <source>
        <dbReference type="ARBA" id="ARBA00012438"/>
    </source>
</evidence>
<evidence type="ECO:0000256" key="4">
    <source>
        <dbReference type="ARBA" id="ARBA00022679"/>
    </source>
</evidence>
<evidence type="ECO:0000256" key="7">
    <source>
        <dbReference type="ARBA" id="ARBA00022840"/>
    </source>
</evidence>
<comment type="caution">
    <text evidence="12">The sequence shown here is derived from an EMBL/GenBank/DDBJ whole genome shotgun (WGS) entry which is preliminary data.</text>
</comment>
<dbReference type="InterPro" id="IPR036890">
    <property type="entry name" value="HATPase_C_sf"/>
</dbReference>
<keyword evidence="4" id="KW-0808">Transferase</keyword>
<dbReference type="InterPro" id="IPR050482">
    <property type="entry name" value="Sensor_HK_TwoCompSys"/>
</dbReference>
<feature type="transmembrane region" description="Helical" evidence="9">
    <location>
        <begin position="62"/>
        <end position="83"/>
    </location>
</feature>
<name>A0A849CEE3_9NOCA</name>
<evidence type="ECO:0000256" key="6">
    <source>
        <dbReference type="ARBA" id="ARBA00022777"/>
    </source>
</evidence>